<dbReference type="GO" id="GO:0004673">
    <property type="term" value="F:protein histidine kinase activity"/>
    <property type="evidence" value="ECO:0007669"/>
    <property type="project" value="UniProtKB-EC"/>
</dbReference>
<dbReference type="Pfam" id="PF07568">
    <property type="entry name" value="HisKA_2"/>
    <property type="match status" value="1"/>
</dbReference>
<dbReference type="PANTHER" id="PTHR41523">
    <property type="entry name" value="TWO-COMPONENT SYSTEM SENSOR PROTEIN"/>
    <property type="match status" value="1"/>
</dbReference>
<comment type="caution">
    <text evidence="12">The sequence shown here is derived from an EMBL/GenBank/DDBJ whole genome shotgun (WGS) entry which is preliminary data.</text>
</comment>
<sequence length="382" mass="41260">MSTSPSRSSTNPSRKRYASLDCSFPLSRYPRHCERGVTDSQPTRLLYIDDDPGLGRLVERALSRHGFQVSHALSGDDGLKQLASACFDVIALDHFMPGKEGLEVLSEIQALPNPPPVVYVTGADEGRIAVAALKAGAADYVVKDVGGVFLDLLRTAAEQALAAQRLRQEKEAAEREMREARERAEMLLREVNHRVANSLQLVASLVAMQQRALGTDTVAQDILTETQSRIAAIAQIHRRLYTSNDVRFVEMDTYLQGLVEELEGAMRAAGREHTITLIAQAIPIPTDKAVSVGVIVTELVTNAFKYAYPEGATGDIRVALSAAGENVVLVVEDDGIGWKGTGKVQGSGLGTKIVKAMASNLQSAVEYDQKHAGTRAVLPFAV</sequence>
<evidence type="ECO:0000256" key="4">
    <source>
        <dbReference type="ARBA" id="ARBA00022679"/>
    </source>
</evidence>
<feature type="domain" description="Histidine kinase" evidence="10">
    <location>
        <begin position="190"/>
        <end position="382"/>
    </location>
</feature>
<dbReference type="Pfam" id="PF13581">
    <property type="entry name" value="HATPase_c_2"/>
    <property type="match status" value="1"/>
</dbReference>
<dbReference type="InterPro" id="IPR003594">
    <property type="entry name" value="HATPase_dom"/>
</dbReference>
<protein>
    <recommendedName>
        <fullName evidence="2">histidine kinase</fullName>
        <ecNumber evidence="2">2.7.13.3</ecNumber>
    </recommendedName>
</protein>
<evidence type="ECO:0000259" key="10">
    <source>
        <dbReference type="PROSITE" id="PS50109"/>
    </source>
</evidence>
<evidence type="ECO:0000256" key="5">
    <source>
        <dbReference type="ARBA" id="ARBA00022741"/>
    </source>
</evidence>
<keyword evidence="3 8" id="KW-0597">Phosphoprotein</keyword>
<dbReference type="Pfam" id="PF00072">
    <property type="entry name" value="Response_reg"/>
    <property type="match status" value="1"/>
</dbReference>
<evidence type="ECO:0000256" key="1">
    <source>
        <dbReference type="ARBA" id="ARBA00000085"/>
    </source>
</evidence>
<dbReference type="Gene3D" id="3.30.565.10">
    <property type="entry name" value="Histidine kinase-like ATPase, C-terminal domain"/>
    <property type="match status" value="1"/>
</dbReference>
<dbReference type="CDD" id="cd00156">
    <property type="entry name" value="REC"/>
    <property type="match status" value="1"/>
</dbReference>
<feature type="domain" description="Response regulatory" evidence="11">
    <location>
        <begin position="44"/>
        <end position="158"/>
    </location>
</feature>
<evidence type="ECO:0000256" key="9">
    <source>
        <dbReference type="SAM" id="Coils"/>
    </source>
</evidence>
<evidence type="ECO:0000259" key="11">
    <source>
        <dbReference type="PROSITE" id="PS50110"/>
    </source>
</evidence>
<dbReference type="GO" id="GO:0005524">
    <property type="term" value="F:ATP binding"/>
    <property type="evidence" value="ECO:0007669"/>
    <property type="project" value="UniProtKB-KW"/>
</dbReference>
<dbReference type="AlphaFoldDB" id="A0A937CX58"/>
<keyword evidence="4" id="KW-0808">Transferase</keyword>
<dbReference type="InterPro" id="IPR011495">
    <property type="entry name" value="Sig_transdc_His_kin_sub2_dim/P"/>
</dbReference>
<comment type="catalytic activity">
    <reaction evidence="1">
        <text>ATP + protein L-histidine = ADP + protein N-phospho-L-histidine.</text>
        <dbReference type="EC" id="2.7.13.3"/>
    </reaction>
</comment>
<dbReference type="SMART" id="SM00387">
    <property type="entry name" value="HATPase_c"/>
    <property type="match status" value="1"/>
</dbReference>
<evidence type="ECO:0000256" key="7">
    <source>
        <dbReference type="ARBA" id="ARBA00022840"/>
    </source>
</evidence>
<dbReference type="EMBL" id="JAEQMY010000016">
    <property type="protein sequence ID" value="MBL0404893.1"/>
    <property type="molecule type" value="Genomic_DNA"/>
</dbReference>
<keyword evidence="7" id="KW-0067">ATP-binding</keyword>
<keyword evidence="5" id="KW-0547">Nucleotide-binding</keyword>
<dbReference type="GO" id="GO:0000160">
    <property type="term" value="P:phosphorelay signal transduction system"/>
    <property type="evidence" value="ECO:0007669"/>
    <property type="project" value="InterPro"/>
</dbReference>
<dbReference type="InterPro" id="IPR001789">
    <property type="entry name" value="Sig_transdc_resp-reg_receiver"/>
</dbReference>
<dbReference type="SMART" id="SM00448">
    <property type="entry name" value="REC"/>
    <property type="match status" value="1"/>
</dbReference>
<dbReference type="InterPro" id="IPR005467">
    <property type="entry name" value="His_kinase_dom"/>
</dbReference>
<accession>A0A937CX58</accession>
<dbReference type="Gene3D" id="3.40.50.2300">
    <property type="match status" value="1"/>
</dbReference>
<dbReference type="InterPro" id="IPR011006">
    <property type="entry name" value="CheY-like_superfamily"/>
</dbReference>
<feature type="coiled-coil region" evidence="9">
    <location>
        <begin position="156"/>
        <end position="190"/>
    </location>
</feature>
<dbReference type="InterPro" id="IPR036890">
    <property type="entry name" value="HATPase_C_sf"/>
</dbReference>
<keyword evidence="9" id="KW-0175">Coiled coil</keyword>
<evidence type="ECO:0000313" key="12">
    <source>
        <dbReference type="EMBL" id="MBL0404893.1"/>
    </source>
</evidence>
<dbReference type="PROSITE" id="PS50110">
    <property type="entry name" value="RESPONSE_REGULATORY"/>
    <property type="match status" value="1"/>
</dbReference>
<gene>
    <name evidence="12" type="ORF">JKG68_13015</name>
</gene>
<evidence type="ECO:0000256" key="3">
    <source>
        <dbReference type="ARBA" id="ARBA00022553"/>
    </source>
</evidence>
<dbReference type="PANTHER" id="PTHR41523:SF8">
    <property type="entry name" value="ETHYLENE RESPONSE SENSOR PROTEIN"/>
    <property type="match status" value="1"/>
</dbReference>
<dbReference type="EC" id="2.7.13.3" evidence="2"/>
<dbReference type="PROSITE" id="PS50109">
    <property type="entry name" value="HIS_KIN"/>
    <property type="match status" value="1"/>
</dbReference>
<evidence type="ECO:0000256" key="2">
    <source>
        <dbReference type="ARBA" id="ARBA00012438"/>
    </source>
</evidence>
<dbReference type="SUPFAM" id="SSF52172">
    <property type="entry name" value="CheY-like"/>
    <property type="match status" value="1"/>
</dbReference>
<keyword evidence="13" id="KW-1185">Reference proteome</keyword>
<dbReference type="SUPFAM" id="SSF55874">
    <property type="entry name" value="ATPase domain of HSP90 chaperone/DNA topoisomerase II/histidine kinase"/>
    <property type="match status" value="1"/>
</dbReference>
<feature type="modified residue" description="4-aspartylphosphate" evidence="8">
    <location>
        <position position="93"/>
    </location>
</feature>
<evidence type="ECO:0000256" key="8">
    <source>
        <dbReference type="PROSITE-ProRule" id="PRU00169"/>
    </source>
</evidence>
<keyword evidence="6" id="KW-0418">Kinase</keyword>
<name>A0A937CX58_9HYPH</name>
<organism evidence="12 13">
    <name type="scientific">Microvirga aerilata</name>
    <dbReference type="NCBI Taxonomy" id="670292"/>
    <lineage>
        <taxon>Bacteria</taxon>
        <taxon>Pseudomonadati</taxon>
        <taxon>Pseudomonadota</taxon>
        <taxon>Alphaproteobacteria</taxon>
        <taxon>Hyphomicrobiales</taxon>
        <taxon>Methylobacteriaceae</taxon>
        <taxon>Microvirga</taxon>
    </lineage>
</organism>
<evidence type="ECO:0000256" key="6">
    <source>
        <dbReference type="ARBA" id="ARBA00022777"/>
    </source>
</evidence>
<evidence type="ECO:0000313" key="13">
    <source>
        <dbReference type="Proteomes" id="UP000605848"/>
    </source>
</evidence>
<proteinExistence type="predicted"/>
<dbReference type="Proteomes" id="UP000605848">
    <property type="component" value="Unassembled WGS sequence"/>
</dbReference>
<reference evidence="12" key="1">
    <citation type="submission" date="2021-01" db="EMBL/GenBank/DDBJ databases">
        <title>Microvirga sp.</title>
        <authorList>
            <person name="Kim M.K."/>
        </authorList>
    </citation>
    <scope>NUCLEOTIDE SEQUENCE</scope>
    <source>
        <strain evidence="12">5420S-16</strain>
    </source>
</reference>